<evidence type="ECO:0000313" key="11">
    <source>
        <dbReference type="Proteomes" id="UP000650467"/>
    </source>
</evidence>
<evidence type="ECO:0000259" key="9">
    <source>
        <dbReference type="PROSITE" id="PS50011"/>
    </source>
</evidence>
<feature type="compositionally biased region" description="Gly residues" evidence="7">
    <location>
        <begin position="1060"/>
        <end position="1074"/>
    </location>
</feature>
<feature type="region of interest" description="Disordered" evidence="7">
    <location>
        <begin position="1613"/>
        <end position="1699"/>
    </location>
</feature>
<dbReference type="GO" id="GO:0005524">
    <property type="term" value="F:ATP binding"/>
    <property type="evidence" value="ECO:0007669"/>
    <property type="project" value="UniProtKB-UniRule"/>
</dbReference>
<gene>
    <name evidence="10" type="ORF">HXX76_005993</name>
</gene>
<comment type="caution">
    <text evidence="10">The sequence shown here is derived from an EMBL/GenBank/DDBJ whole genome shotgun (WGS) entry which is preliminary data.</text>
</comment>
<evidence type="ECO:0000256" key="6">
    <source>
        <dbReference type="PROSITE-ProRule" id="PRU10141"/>
    </source>
</evidence>
<dbReference type="PROSITE" id="PS00107">
    <property type="entry name" value="PROTEIN_KINASE_ATP"/>
    <property type="match status" value="1"/>
</dbReference>
<evidence type="ECO:0000256" key="2">
    <source>
        <dbReference type="ARBA" id="ARBA00022679"/>
    </source>
</evidence>
<feature type="region of interest" description="Disordered" evidence="7">
    <location>
        <begin position="851"/>
        <end position="886"/>
    </location>
</feature>
<dbReference type="InterPro" id="IPR008271">
    <property type="entry name" value="Ser/Thr_kinase_AS"/>
</dbReference>
<dbReference type="PROSITE" id="PS00108">
    <property type="entry name" value="PROTEIN_KINASE_ST"/>
    <property type="match status" value="1"/>
</dbReference>
<feature type="region of interest" description="Disordered" evidence="7">
    <location>
        <begin position="734"/>
        <end position="768"/>
    </location>
</feature>
<keyword evidence="5 6" id="KW-0067">ATP-binding</keyword>
<name>A0A835W6D6_CHLIN</name>
<feature type="compositionally biased region" description="Basic residues" evidence="7">
    <location>
        <begin position="1655"/>
        <end position="1668"/>
    </location>
</feature>
<dbReference type="Gene3D" id="1.10.510.10">
    <property type="entry name" value="Transferase(Phosphotransferase) domain 1"/>
    <property type="match status" value="1"/>
</dbReference>
<keyword evidence="8" id="KW-0812">Transmembrane</keyword>
<dbReference type="InterPro" id="IPR051681">
    <property type="entry name" value="Ser/Thr_Kinases-Pseudokinases"/>
</dbReference>
<dbReference type="GO" id="GO:0004674">
    <property type="term" value="F:protein serine/threonine kinase activity"/>
    <property type="evidence" value="ECO:0007669"/>
    <property type="project" value="UniProtKB-KW"/>
</dbReference>
<feature type="binding site" evidence="6">
    <location>
        <position position="996"/>
    </location>
    <ligand>
        <name>ATP</name>
        <dbReference type="ChEBI" id="CHEBI:30616"/>
    </ligand>
</feature>
<dbReference type="PROSITE" id="PS50011">
    <property type="entry name" value="PROTEIN_KINASE_DOM"/>
    <property type="match status" value="1"/>
</dbReference>
<feature type="transmembrane region" description="Helical" evidence="8">
    <location>
        <begin position="680"/>
        <end position="705"/>
    </location>
</feature>
<feature type="region of interest" description="Disordered" evidence="7">
    <location>
        <begin position="1060"/>
        <end position="1098"/>
    </location>
</feature>
<evidence type="ECO:0000256" key="8">
    <source>
        <dbReference type="SAM" id="Phobius"/>
    </source>
</evidence>
<keyword evidence="4" id="KW-0418">Kinase</keyword>
<evidence type="ECO:0000313" key="10">
    <source>
        <dbReference type="EMBL" id="KAG2437336.1"/>
    </source>
</evidence>
<feature type="domain" description="Protein kinase" evidence="9">
    <location>
        <begin position="969"/>
        <end position="1478"/>
    </location>
</feature>
<evidence type="ECO:0000256" key="1">
    <source>
        <dbReference type="ARBA" id="ARBA00022527"/>
    </source>
</evidence>
<keyword evidence="11" id="KW-1185">Reference proteome</keyword>
<evidence type="ECO:0000256" key="4">
    <source>
        <dbReference type="ARBA" id="ARBA00022777"/>
    </source>
</evidence>
<feature type="compositionally biased region" description="Low complexity" evidence="7">
    <location>
        <begin position="876"/>
        <end position="886"/>
    </location>
</feature>
<dbReference type="Proteomes" id="UP000650467">
    <property type="component" value="Unassembled WGS sequence"/>
</dbReference>
<feature type="compositionally biased region" description="Polar residues" evidence="7">
    <location>
        <begin position="1262"/>
        <end position="1276"/>
    </location>
</feature>
<dbReference type="Pfam" id="PF07714">
    <property type="entry name" value="PK_Tyr_Ser-Thr"/>
    <property type="match status" value="2"/>
</dbReference>
<dbReference type="PANTHER" id="PTHR44329:SF214">
    <property type="entry name" value="PROTEIN KINASE DOMAIN-CONTAINING PROTEIN"/>
    <property type="match status" value="1"/>
</dbReference>
<feature type="compositionally biased region" description="Polar residues" evidence="7">
    <location>
        <begin position="856"/>
        <end position="871"/>
    </location>
</feature>
<dbReference type="SUPFAM" id="SSF56112">
    <property type="entry name" value="Protein kinase-like (PK-like)"/>
    <property type="match status" value="1"/>
</dbReference>
<feature type="compositionally biased region" description="Basic and acidic residues" evidence="7">
    <location>
        <begin position="736"/>
        <end position="745"/>
    </location>
</feature>
<feature type="compositionally biased region" description="Polar residues" evidence="7">
    <location>
        <begin position="747"/>
        <end position="760"/>
    </location>
</feature>
<keyword evidence="2" id="KW-0808">Transferase</keyword>
<dbReference type="InterPro" id="IPR001245">
    <property type="entry name" value="Ser-Thr/Tyr_kinase_cat_dom"/>
</dbReference>
<dbReference type="InterPro" id="IPR011009">
    <property type="entry name" value="Kinase-like_dom_sf"/>
</dbReference>
<protein>
    <recommendedName>
        <fullName evidence="9">Protein kinase domain-containing protein</fullName>
    </recommendedName>
</protein>
<reference evidence="10" key="1">
    <citation type="journal article" date="2020" name="bioRxiv">
        <title>Comparative genomics of Chlamydomonas.</title>
        <authorList>
            <person name="Craig R.J."/>
            <person name="Hasan A.R."/>
            <person name="Ness R.W."/>
            <person name="Keightley P.D."/>
        </authorList>
    </citation>
    <scope>NUCLEOTIDE SEQUENCE</scope>
    <source>
        <strain evidence="10">SAG 7.73</strain>
    </source>
</reference>
<evidence type="ECO:0000256" key="7">
    <source>
        <dbReference type="SAM" id="MobiDB-lite"/>
    </source>
</evidence>
<feature type="region of interest" description="Disordered" evidence="7">
    <location>
        <begin position="1252"/>
        <end position="1276"/>
    </location>
</feature>
<keyword evidence="8" id="KW-1133">Transmembrane helix</keyword>
<feature type="region of interest" description="Disordered" evidence="7">
    <location>
        <begin position="1538"/>
        <end position="1568"/>
    </location>
</feature>
<dbReference type="Gene3D" id="3.30.200.20">
    <property type="entry name" value="Phosphorylase Kinase, domain 1"/>
    <property type="match status" value="1"/>
</dbReference>
<keyword evidence="1" id="KW-0723">Serine/threonine-protein kinase</keyword>
<dbReference type="EMBL" id="JAEHOC010000011">
    <property type="protein sequence ID" value="KAG2437336.1"/>
    <property type="molecule type" value="Genomic_DNA"/>
</dbReference>
<evidence type="ECO:0000256" key="3">
    <source>
        <dbReference type="ARBA" id="ARBA00022741"/>
    </source>
</evidence>
<evidence type="ECO:0000256" key="5">
    <source>
        <dbReference type="ARBA" id="ARBA00022840"/>
    </source>
</evidence>
<keyword evidence="3 6" id="KW-0547">Nucleotide-binding</keyword>
<dbReference type="OrthoDB" id="544551at2759"/>
<accession>A0A835W6D6</accession>
<dbReference type="InterPro" id="IPR017441">
    <property type="entry name" value="Protein_kinase_ATP_BS"/>
</dbReference>
<proteinExistence type="predicted"/>
<keyword evidence="8" id="KW-0472">Membrane</keyword>
<dbReference type="InterPro" id="IPR000719">
    <property type="entry name" value="Prot_kinase_dom"/>
</dbReference>
<dbReference type="SMART" id="SM00220">
    <property type="entry name" value="S_TKc"/>
    <property type="match status" value="1"/>
</dbReference>
<organism evidence="10 11">
    <name type="scientific">Chlamydomonas incerta</name>
    <dbReference type="NCBI Taxonomy" id="51695"/>
    <lineage>
        <taxon>Eukaryota</taxon>
        <taxon>Viridiplantae</taxon>
        <taxon>Chlorophyta</taxon>
        <taxon>core chlorophytes</taxon>
        <taxon>Chlorophyceae</taxon>
        <taxon>CS clade</taxon>
        <taxon>Chlamydomonadales</taxon>
        <taxon>Chlamydomonadaceae</taxon>
        <taxon>Chlamydomonas</taxon>
    </lineage>
</organism>
<dbReference type="PANTHER" id="PTHR44329">
    <property type="entry name" value="SERINE/THREONINE-PROTEIN KINASE TNNI3K-RELATED"/>
    <property type="match status" value="1"/>
</dbReference>
<sequence>MNDLVFTADNWPDAVQITHSVTLYSPYRVALDFCGSGQKARPLFNVTAAGSLLLLRVFLRNFLPAARQDLTGLGPVPALLSSGGRVTINLGTFHMGPETTWVFNAPANQSFWARQRASGGVITDVYSGEPLQLNTPAMYLLKYLSSDYALTTGYVAVDLRGCFSGSPKDTVLVVCLYTFADALRNPNARYAMVFHDVGLDRSVYNPRNPVQIASPITFMSCPGAHPSINLDFITAGISVRTKLEFQGLRLRGVQATNFTAWPPAVSLLLCAFDVFDGGMVSLVNSTVELQNLPAAVRNLKALPAGTSMDASRPNLQPSVVSWPTASELARAQAVMSNPRTVGDGGTVMTAWSDKPFPVAAAAGSVAVAASGLTATPAAPTTSPPSFDIAQWLLTMNGWTQYASGNVDAGFAGSEPSAAAWSFEHVRVEQADVANINTLCFSAPLEQGIIFRSQVAVVATDAQLRAALARAARYIQVVSDIKFNAANWPTGDGALLVEAGIIEVRGCHPLPGKRYTIDLSNLRGVVRVAGRLVVEGDLRFINLGWRTLPASDVLAVASGAVDLPIMGAFQLVLNRAGVYGALDMERVLLEELLDSSSAGLRPSDMLTVLHLTHVTPALRLRNASLLPDDGGVVMGVWAVEEDAGFTWTFVAAKVQWTPQASDAESWDLTAPPDGGSGGVPVAAIAVPAAVGGALLVAVVVLTVLFVRLRHSKRSAEQHVVDGEAKGPAGEVAACHGAHKDRGKDEAASGSSANSDTINTVPGSPRGAAACAGGSGYEPTAVCGGSSAAAAGIFAAVAGGNTASGVPGGGRPASGSRSMSELSLAVTGGWGAGPAVGLGLAANAAATAGEGAAGRRMSNVQEASSATGASTLPPSRRPAPGSAVSGAAAGMGSAPTNAIFGAKTGLSAGTSARGGVASATQEALMLANTSSGGPRDRAGAPGPLEGIDAAKRAIQAGRPVLTTERNSLEDLELVSVLGEGSYGRVYRALWRGTTVAVKVILLPAHMSGRERHERMAVMEAAISSSLSHPNVVQTYTYTVEEVQGAKARAAAAKRMKTLLGSETGGADTGMSSGGPHPGLSGVHLGGDSATGHTHDAPSHHEHDLIGYEIRLVQEFCDQGSLRDKLNAKAFFKPVLAPGLQAATAVNSGAAGGAPSTNTAMAAGIVLVQASRAYMNGAAAGAAAAGNSTAPGAVDSGALMMGPQSGSLWAGPATAPGAAGSGAVVAASTAAAGPNGAYSAGPASFNMATMHRPGSTPQMHAAAASGTTGSLQPRPPSVQQVQLRPATSSNLDASGGVVAGSSSLSQSGPLVVDLAAVLDTAIDIARAVAHLHREGIVHADLKPRNVLLKGSTHDPRGFVAKVADFGLSMRLGQDETHVSNAFHGTLAYMAPETLLNGHVSRASDVYSFGILLYELFSGETAYKDVPKALLGHAITKDNLRPTFPPALGAPFEYQLLACRCWESNPEIRPEFDFIEDELKRLRCRLCAPTDDTSNTRGPWNSMGAGAGASLAPGAFGLPEQWATPTAAAGITAGCPLQSSSESCSSSGRGLHSGGGGSAVGDDDDDDDGGSVTMSAAASVVVNAGPTPNCSGGGPAHAALAAAVLANVNMAVAAQPSWGDVRDRRPPSGPASGGLPGTGSLSVSVGAPTFAPSTLRRNTSPRHQHQVQHQHQHLGSALNGSQLMGPAGVGHASGNNSRQVSRPVEFEVVAEEGEDDIPRSL</sequence>